<dbReference type="GO" id="GO:0008120">
    <property type="term" value="F:ceramide glucosyltransferase activity"/>
    <property type="evidence" value="ECO:0007669"/>
    <property type="project" value="UniProtKB-EC"/>
</dbReference>
<evidence type="ECO:0000313" key="17">
    <source>
        <dbReference type="Proteomes" id="UP000277580"/>
    </source>
</evidence>
<evidence type="ECO:0000256" key="13">
    <source>
        <dbReference type="ARBA" id="ARBA00031543"/>
    </source>
</evidence>
<dbReference type="Pfam" id="PF13506">
    <property type="entry name" value="Glyco_transf_21"/>
    <property type="match status" value="1"/>
</dbReference>
<keyword evidence="7" id="KW-0328">Glycosyltransferase</keyword>
<evidence type="ECO:0000256" key="11">
    <source>
        <dbReference type="ARBA" id="ARBA00023136"/>
    </source>
</evidence>
<dbReference type="Gene3D" id="3.90.550.10">
    <property type="entry name" value="Spore Coat Polysaccharide Biosynthesis Protein SpsA, Chain A"/>
    <property type="match status" value="1"/>
</dbReference>
<evidence type="ECO:0000256" key="7">
    <source>
        <dbReference type="ARBA" id="ARBA00022676"/>
    </source>
</evidence>
<sequence length="531" mass="59179">MISPRAVIPPVGGRLNDDGVPGTVGELSLAKSTAAWVALVWFIFVWIVGSLGYIQIRRKYRKPHAQRPPLLAKEADALPFVSILRPVKGLDGFLHTCLSSTCLLDYPKSKYELIVCIASPHDPAVPVINEIIETFPDVDIRLIIGEEDVGPNPKIRNMSRGYREAKGDILWILDSNVWVTPGILARSVRMLEGTDRGGKGYKLVHHLPVGIDVTAQADQLASLEAVAIKNSEEHPLLPAQPVAAAVPFWSRIWRTGGGRLEENFLSSSHCKMYVAINTVAVASCVVGKSNLFRRSHLNEATRNPEHPEKEGILAFADHICEDHLLSERLWLTKLEEEKAGTRAWSKHGLGEDLVFQPMGGMRVTDYLARRVRWLRVRKYTLLAAALVEPGTESFLCSLIGAFAVTTLFPECCLSLLGRVIYEPSTWVSFGLFWLASVTAWAAVDYELFMFLHSYRGVEVGKSTPLFVAAGPEAKRGFGPWLAQWVGREACAFGVWMWGMWPGEINWRGSRYRIRWKDLKAEEIGRGSGKRD</sequence>
<evidence type="ECO:0000256" key="12">
    <source>
        <dbReference type="ARBA" id="ARBA00031017"/>
    </source>
</evidence>
<feature type="transmembrane region" description="Helical" evidence="15">
    <location>
        <begin position="34"/>
        <end position="54"/>
    </location>
</feature>
<keyword evidence="8" id="KW-0808">Transferase</keyword>
<feature type="transmembrane region" description="Helical" evidence="15">
    <location>
        <begin position="379"/>
        <end position="404"/>
    </location>
</feature>
<comment type="pathway">
    <text evidence="2">Lipid metabolism; sphingolipid metabolism.</text>
</comment>
<dbReference type="UniPathway" id="UPA00222"/>
<gene>
    <name evidence="16" type="ORF">P167DRAFT_539239</name>
</gene>
<evidence type="ECO:0000256" key="15">
    <source>
        <dbReference type="SAM" id="Phobius"/>
    </source>
</evidence>
<feature type="transmembrane region" description="Helical" evidence="15">
    <location>
        <begin position="424"/>
        <end position="443"/>
    </location>
</feature>
<evidence type="ECO:0000256" key="9">
    <source>
        <dbReference type="ARBA" id="ARBA00022692"/>
    </source>
</evidence>
<name>A0A3N4KD41_9PEZI</name>
<dbReference type="PANTHER" id="PTHR12726">
    <property type="entry name" value="CERAMIDE GLUCOSYLTRANSFERASE"/>
    <property type="match status" value="1"/>
</dbReference>
<dbReference type="GO" id="GO:0016020">
    <property type="term" value="C:membrane"/>
    <property type="evidence" value="ECO:0007669"/>
    <property type="project" value="UniProtKB-SubCell"/>
</dbReference>
<keyword evidence="11 15" id="KW-0472">Membrane</keyword>
<dbReference type="Proteomes" id="UP000277580">
    <property type="component" value="Unassembled WGS sequence"/>
</dbReference>
<dbReference type="GO" id="GO:0006679">
    <property type="term" value="P:glucosylceramide biosynthetic process"/>
    <property type="evidence" value="ECO:0007669"/>
    <property type="project" value="TreeGrafter"/>
</dbReference>
<dbReference type="EC" id="2.4.1.80" evidence="5"/>
<comment type="subcellular location">
    <subcellularLocation>
        <location evidence="1">Membrane</location>
        <topology evidence="1">Multi-pass membrane protein</topology>
    </subcellularLocation>
</comment>
<dbReference type="EMBL" id="ML119163">
    <property type="protein sequence ID" value="RPB08426.1"/>
    <property type="molecule type" value="Genomic_DNA"/>
</dbReference>
<dbReference type="InterPro" id="IPR029044">
    <property type="entry name" value="Nucleotide-diphossugar_trans"/>
</dbReference>
<keyword evidence="9 15" id="KW-0812">Transmembrane</keyword>
<evidence type="ECO:0000313" key="16">
    <source>
        <dbReference type="EMBL" id="RPB08426.1"/>
    </source>
</evidence>
<comment type="pathway">
    <text evidence="3">Sphingolipid metabolism.</text>
</comment>
<dbReference type="STRING" id="1392247.A0A3N4KD41"/>
<organism evidence="16 17">
    <name type="scientific">Morchella conica CCBAS932</name>
    <dbReference type="NCBI Taxonomy" id="1392247"/>
    <lineage>
        <taxon>Eukaryota</taxon>
        <taxon>Fungi</taxon>
        <taxon>Dikarya</taxon>
        <taxon>Ascomycota</taxon>
        <taxon>Pezizomycotina</taxon>
        <taxon>Pezizomycetes</taxon>
        <taxon>Pezizales</taxon>
        <taxon>Morchellaceae</taxon>
        <taxon>Morchella</taxon>
    </lineage>
</organism>
<dbReference type="InParanoid" id="A0A3N4KD41"/>
<proteinExistence type="inferred from homology"/>
<dbReference type="AlphaFoldDB" id="A0A3N4KD41"/>
<evidence type="ECO:0000256" key="6">
    <source>
        <dbReference type="ARBA" id="ARBA00019988"/>
    </source>
</evidence>
<comment type="similarity">
    <text evidence="4">Belongs to the glycosyltransferase 2 family.</text>
</comment>
<protein>
    <recommendedName>
        <fullName evidence="6">Ceramide glucosyltransferase</fullName>
        <ecNumber evidence="5">2.4.1.80</ecNumber>
    </recommendedName>
    <alternativeName>
        <fullName evidence="13">Glucosylceramide synthase</fullName>
    </alternativeName>
    <alternativeName>
        <fullName evidence="14">UDP-glucose ceramide glucosyltransferase</fullName>
    </alternativeName>
    <alternativeName>
        <fullName evidence="12">UDP-glucose:N-acylsphingosine D-glucosyltransferase</fullName>
    </alternativeName>
</protein>
<dbReference type="PANTHER" id="PTHR12726:SF0">
    <property type="entry name" value="CERAMIDE GLUCOSYLTRANSFERASE"/>
    <property type="match status" value="1"/>
</dbReference>
<accession>A0A3N4KD41</accession>
<evidence type="ECO:0000256" key="10">
    <source>
        <dbReference type="ARBA" id="ARBA00022989"/>
    </source>
</evidence>
<evidence type="ECO:0000256" key="3">
    <source>
        <dbReference type="ARBA" id="ARBA00004991"/>
    </source>
</evidence>
<keyword evidence="10 15" id="KW-1133">Transmembrane helix</keyword>
<evidence type="ECO:0000256" key="8">
    <source>
        <dbReference type="ARBA" id="ARBA00022679"/>
    </source>
</evidence>
<evidence type="ECO:0000256" key="14">
    <source>
        <dbReference type="ARBA" id="ARBA00032575"/>
    </source>
</evidence>
<evidence type="ECO:0000256" key="1">
    <source>
        <dbReference type="ARBA" id="ARBA00004141"/>
    </source>
</evidence>
<evidence type="ECO:0000256" key="2">
    <source>
        <dbReference type="ARBA" id="ARBA00004760"/>
    </source>
</evidence>
<dbReference type="SUPFAM" id="SSF53448">
    <property type="entry name" value="Nucleotide-diphospho-sugar transferases"/>
    <property type="match status" value="1"/>
</dbReference>
<dbReference type="OrthoDB" id="1483400at2759"/>
<reference evidence="16 17" key="1">
    <citation type="journal article" date="2018" name="Nat. Ecol. Evol.">
        <title>Pezizomycetes genomes reveal the molecular basis of ectomycorrhizal truffle lifestyle.</title>
        <authorList>
            <person name="Murat C."/>
            <person name="Payen T."/>
            <person name="Noel B."/>
            <person name="Kuo A."/>
            <person name="Morin E."/>
            <person name="Chen J."/>
            <person name="Kohler A."/>
            <person name="Krizsan K."/>
            <person name="Balestrini R."/>
            <person name="Da Silva C."/>
            <person name="Montanini B."/>
            <person name="Hainaut M."/>
            <person name="Levati E."/>
            <person name="Barry K.W."/>
            <person name="Belfiori B."/>
            <person name="Cichocki N."/>
            <person name="Clum A."/>
            <person name="Dockter R.B."/>
            <person name="Fauchery L."/>
            <person name="Guy J."/>
            <person name="Iotti M."/>
            <person name="Le Tacon F."/>
            <person name="Lindquist E.A."/>
            <person name="Lipzen A."/>
            <person name="Malagnac F."/>
            <person name="Mello A."/>
            <person name="Molinier V."/>
            <person name="Miyauchi S."/>
            <person name="Poulain J."/>
            <person name="Riccioni C."/>
            <person name="Rubini A."/>
            <person name="Sitrit Y."/>
            <person name="Splivallo R."/>
            <person name="Traeger S."/>
            <person name="Wang M."/>
            <person name="Zifcakova L."/>
            <person name="Wipf D."/>
            <person name="Zambonelli A."/>
            <person name="Paolocci F."/>
            <person name="Nowrousian M."/>
            <person name="Ottonello S."/>
            <person name="Baldrian P."/>
            <person name="Spatafora J.W."/>
            <person name="Henrissat B."/>
            <person name="Nagy L.G."/>
            <person name="Aury J.M."/>
            <person name="Wincker P."/>
            <person name="Grigoriev I.V."/>
            <person name="Bonfante P."/>
            <person name="Martin F.M."/>
        </authorList>
    </citation>
    <scope>NUCLEOTIDE SEQUENCE [LARGE SCALE GENOMIC DNA]</scope>
    <source>
        <strain evidence="16 17">CCBAS932</strain>
    </source>
</reference>
<evidence type="ECO:0000256" key="4">
    <source>
        <dbReference type="ARBA" id="ARBA00006739"/>
    </source>
</evidence>
<evidence type="ECO:0000256" key="5">
    <source>
        <dbReference type="ARBA" id="ARBA00012699"/>
    </source>
</evidence>
<keyword evidence="17" id="KW-1185">Reference proteome</keyword>
<dbReference type="InterPro" id="IPR025993">
    <property type="entry name" value="Ceramide_glucosylTrfase"/>
</dbReference>